<dbReference type="GO" id="GO:0005762">
    <property type="term" value="C:mitochondrial large ribosomal subunit"/>
    <property type="evidence" value="ECO:0007669"/>
    <property type="project" value="TreeGrafter"/>
</dbReference>
<keyword evidence="10" id="KW-1185">Reference proteome</keyword>
<dbReference type="PANTHER" id="PTHR33618:SF1">
    <property type="entry name" value="LARGE RIBOSOMAL SUBUNIT PROTEIN ML53"/>
    <property type="match status" value="1"/>
</dbReference>
<organism evidence="9 10">
    <name type="scientific">Chelydra serpentina</name>
    <name type="common">Snapping turtle</name>
    <name type="synonym">Testudo serpentina</name>
    <dbReference type="NCBI Taxonomy" id="8475"/>
    <lineage>
        <taxon>Eukaryota</taxon>
        <taxon>Metazoa</taxon>
        <taxon>Chordata</taxon>
        <taxon>Craniata</taxon>
        <taxon>Vertebrata</taxon>
        <taxon>Euteleostomi</taxon>
        <taxon>Archelosauria</taxon>
        <taxon>Testudinata</taxon>
        <taxon>Testudines</taxon>
        <taxon>Cryptodira</taxon>
        <taxon>Durocryptodira</taxon>
        <taxon>Americhelydia</taxon>
        <taxon>Chelydroidea</taxon>
        <taxon>Chelydridae</taxon>
        <taxon>Chelydra</taxon>
    </lineage>
</organism>
<comment type="subcellular location">
    <subcellularLocation>
        <location evidence="1">Mitochondrion</location>
    </subcellularLocation>
</comment>
<evidence type="ECO:0000256" key="7">
    <source>
        <dbReference type="ARBA" id="ARBA00035180"/>
    </source>
</evidence>
<sequence length="123" mass="13465">ASGKCSPKLSKGKMAVPKAMVALRHVKSVMVRFCPFQTNVETTRTFLQHVNSKKARASNINCIVTTDVRHDGSEPVVDIMFADGDRLIIKGANLTAAEMLSAFNSRCIAKDLKVEEKTKKKSA</sequence>
<dbReference type="Pfam" id="PF10780">
    <property type="entry name" value="MRP_L53"/>
    <property type="match status" value="1"/>
</dbReference>
<evidence type="ECO:0000256" key="3">
    <source>
        <dbReference type="ARBA" id="ARBA00022946"/>
    </source>
</evidence>
<name>A0A8T1SHA4_CHESE</name>
<feature type="non-terminal residue" evidence="9">
    <location>
        <position position="1"/>
    </location>
</feature>
<evidence type="ECO:0000256" key="5">
    <source>
        <dbReference type="ARBA" id="ARBA00023128"/>
    </source>
</evidence>
<reference evidence="9 10" key="1">
    <citation type="journal article" date="2020" name="G3 (Bethesda)">
        <title>Draft Genome of the Common Snapping Turtle, Chelydra serpentina, a Model for Phenotypic Plasticity in Reptiles.</title>
        <authorList>
            <person name="Das D."/>
            <person name="Singh S.K."/>
            <person name="Bierstedt J."/>
            <person name="Erickson A."/>
            <person name="Galli G.L.J."/>
            <person name="Crossley D.A. 2nd"/>
            <person name="Rhen T."/>
        </authorList>
    </citation>
    <scope>NUCLEOTIDE SEQUENCE [LARGE SCALE GENOMIC DNA]</scope>
    <source>
        <strain evidence="9">KW</strain>
    </source>
</reference>
<comment type="similarity">
    <text evidence="2">Belongs to the mitochondrion-specific ribosomal protein mL53 family.</text>
</comment>
<dbReference type="Gene3D" id="3.40.30.10">
    <property type="entry name" value="Glutaredoxin"/>
    <property type="match status" value="1"/>
</dbReference>
<protein>
    <recommendedName>
        <fullName evidence="7">Large ribosomal subunit protein mL53</fullName>
    </recommendedName>
    <alternativeName>
        <fullName evidence="8">39S ribosomal protein L53, mitochondrial</fullName>
    </alternativeName>
</protein>
<dbReference type="PANTHER" id="PTHR33618">
    <property type="entry name" value="39S RIBOSOMAL PROTEIN L53, MITOCHONDRIAL"/>
    <property type="match status" value="1"/>
</dbReference>
<evidence type="ECO:0000256" key="8">
    <source>
        <dbReference type="ARBA" id="ARBA00042721"/>
    </source>
</evidence>
<keyword evidence="6" id="KW-0687">Ribonucleoprotein</keyword>
<dbReference type="AlphaFoldDB" id="A0A8T1SHA4"/>
<keyword evidence="4 9" id="KW-0689">Ribosomal protein</keyword>
<dbReference type="OrthoDB" id="6618793at2759"/>
<evidence type="ECO:0000256" key="2">
    <source>
        <dbReference type="ARBA" id="ARBA00005557"/>
    </source>
</evidence>
<dbReference type="Proteomes" id="UP000765507">
    <property type="component" value="Unassembled WGS sequence"/>
</dbReference>
<keyword evidence="5" id="KW-0496">Mitochondrion</keyword>
<comment type="caution">
    <text evidence="9">The sequence shown here is derived from an EMBL/GenBank/DDBJ whole genome shotgun (WGS) entry which is preliminary data.</text>
</comment>
<evidence type="ECO:0000313" key="9">
    <source>
        <dbReference type="EMBL" id="KAG6928110.1"/>
    </source>
</evidence>
<evidence type="ECO:0000256" key="1">
    <source>
        <dbReference type="ARBA" id="ARBA00004173"/>
    </source>
</evidence>
<evidence type="ECO:0000256" key="6">
    <source>
        <dbReference type="ARBA" id="ARBA00023274"/>
    </source>
</evidence>
<dbReference type="InterPro" id="IPR052473">
    <property type="entry name" value="mtLSU_mL53"/>
</dbReference>
<proteinExistence type="inferred from homology"/>
<dbReference type="InterPro" id="IPR019716">
    <property type="entry name" value="Ribosomal_mL53"/>
</dbReference>
<evidence type="ECO:0000313" key="10">
    <source>
        <dbReference type="Proteomes" id="UP000765507"/>
    </source>
</evidence>
<accession>A0A8T1SHA4</accession>
<evidence type="ECO:0000256" key="4">
    <source>
        <dbReference type="ARBA" id="ARBA00022980"/>
    </source>
</evidence>
<keyword evidence="3" id="KW-0809">Transit peptide</keyword>
<dbReference type="EMBL" id="JAHGAV010000228">
    <property type="protein sequence ID" value="KAG6928110.1"/>
    <property type="molecule type" value="Genomic_DNA"/>
</dbReference>
<gene>
    <name evidence="9" type="primary">MRPL53</name>
    <name evidence="9" type="ORF">G0U57_008595</name>
</gene>